<proteinExistence type="inferred from homology"/>
<protein>
    <submittedName>
        <fullName evidence="8">Cytochrome c biogenesis protein CcmG/thiol:disulfide interchange protein DsbE</fullName>
    </submittedName>
</protein>
<dbReference type="InterPro" id="IPR050553">
    <property type="entry name" value="Thioredoxin_ResA/DsbE_sf"/>
</dbReference>
<keyword evidence="4" id="KW-1015">Disulfide bond</keyword>
<name>A0ABU0M7W8_9HYPH</name>
<accession>A0ABU0M7W8</accession>
<dbReference type="NCBIfam" id="TIGR00385">
    <property type="entry name" value="dsbE"/>
    <property type="match status" value="1"/>
</dbReference>
<dbReference type="SUPFAM" id="SSF52833">
    <property type="entry name" value="Thioredoxin-like"/>
    <property type="match status" value="1"/>
</dbReference>
<dbReference type="Gene3D" id="3.40.30.10">
    <property type="entry name" value="Glutaredoxin"/>
    <property type="match status" value="1"/>
</dbReference>
<dbReference type="Proteomes" id="UP001223743">
    <property type="component" value="Unassembled WGS sequence"/>
</dbReference>
<dbReference type="RefSeq" id="WP_266278767.1">
    <property type="nucleotide sequence ID" value="NZ_JAPKNF010000001.1"/>
</dbReference>
<evidence type="ECO:0000256" key="1">
    <source>
        <dbReference type="ARBA" id="ARBA00004196"/>
    </source>
</evidence>
<reference evidence="8 9" key="1">
    <citation type="submission" date="2023-07" db="EMBL/GenBank/DDBJ databases">
        <title>Genomic Encyclopedia of Type Strains, Phase IV (KMG-IV): sequencing the most valuable type-strain genomes for metagenomic binning, comparative biology and taxonomic classification.</title>
        <authorList>
            <person name="Goeker M."/>
        </authorList>
    </citation>
    <scope>NUCLEOTIDE SEQUENCE [LARGE SCALE GENOMIC DNA]</scope>
    <source>
        <strain evidence="8 9">B1-1</strain>
    </source>
</reference>
<comment type="similarity">
    <text evidence="2">Belongs to the thioredoxin family. DsbE subfamily.</text>
</comment>
<evidence type="ECO:0000259" key="7">
    <source>
        <dbReference type="PROSITE" id="PS51352"/>
    </source>
</evidence>
<keyword evidence="3" id="KW-0201">Cytochrome c-type biogenesis</keyword>
<keyword evidence="6" id="KW-0472">Membrane</keyword>
<dbReference type="PANTHER" id="PTHR42852:SF6">
    <property type="entry name" value="THIOL:DISULFIDE INTERCHANGE PROTEIN DSBE"/>
    <property type="match status" value="1"/>
</dbReference>
<keyword evidence="9" id="KW-1185">Reference proteome</keyword>
<dbReference type="PANTHER" id="PTHR42852">
    <property type="entry name" value="THIOL:DISULFIDE INTERCHANGE PROTEIN DSBE"/>
    <property type="match status" value="1"/>
</dbReference>
<keyword evidence="6" id="KW-1133">Transmembrane helix</keyword>
<feature type="domain" description="Thioredoxin" evidence="7">
    <location>
        <begin position="50"/>
        <end position="191"/>
    </location>
</feature>
<keyword evidence="6" id="KW-0812">Transmembrane</keyword>
<comment type="subcellular location">
    <subcellularLocation>
        <location evidence="1">Cell envelope</location>
    </subcellularLocation>
</comment>
<keyword evidence="5" id="KW-0676">Redox-active center</keyword>
<sequence length="196" mass="20822">MSGTDADPKPQRRLGRRIAIVAPLVVFAALAVLFLVRLEQGGDPSLVPSVLIGKEAPATALPPVEGLDVPGLASADLATGKPMLVNIWASWCAPCREEHPVLEKLATDPRLTVVGINYKDKADNARAFLGQFGNPYARIGADQNGRTAIDWGVYGVPESFLVDGKGMIRFKFIGPLTEEAVAAQLVPELEKIAKGG</sequence>
<dbReference type="InterPro" id="IPR017937">
    <property type="entry name" value="Thioredoxin_CS"/>
</dbReference>
<feature type="transmembrane region" description="Helical" evidence="6">
    <location>
        <begin position="18"/>
        <end position="36"/>
    </location>
</feature>
<evidence type="ECO:0000256" key="6">
    <source>
        <dbReference type="SAM" id="Phobius"/>
    </source>
</evidence>
<dbReference type="CDD" id="cd03010">
    <property type="entry name" value="TlpA_like_DsbE"/>
    <property type="match status" value="1"/>
</dbReference>
<dbReference type="InterPro" id="IPR004799">
    <property type="entry name" value="Periplasmic_diS_OxRdtase_DsbE"/>
</dbReference>
<evidence type="ECO:0000256" key="4">
    <source>
        <dbReference type="ARBA" id="ARBA00023157"/>
    </source>
</evidence>
<dbReference type="PROSITE" id="PS51352">
    <property type="entry name" value="THIOREDOXIN_2"/>
    <property type="match status" value="1"/>
</dbReference>
<evidence type="ECO:0000256" key="5">
    <source>
        <dbReference type="ARBA" id="ARBA00023284"/>
    </source>
</evidence>
<dbReference type="Pfam" id="PF08534">
    <property type="entry name" value="Redoxin"/>
    <property type="match status" value="1"/>
</dbReference>
<comment type="caution">
    <text evidence="8">The sequence shown here is derived from an EMBL/GenBank/DDBJ whole genome shotgun (WGS) entry which is preliminary data.</text>
</comment>
<evidence type="ECO:0000313" key="9">
    <source>
        <dbReference type="Proteomes" id="UP001223743"/>
    </source>
</evidence>
<dbReference type="InterPro" id="IPR013766">
    <property type="entry name" value="Thioredoxin_domain"/>
</dbReference>
<gene>
    <name evidence="8" type="ORF">QO015_002683</name>
</gene>
<evidence type="ECO:0000256" key="2">
    <source>
        <dbReference type="ARBA" id="ARBA00007758"/>
    </source>
</evidence>
<evidence type="ECO:0000313" key="8">
    <source>
        <dbReference type="EMBL" id="MDQ0517070.1"/>
    </source>
</evidence>
<dbReference type="InterPro" id="IPR036249">
    <property type="entry name" value="Thioredoxin-like_sf"/>
</dbReference>
<organism evidence="8 9">
    <name type="scientific">Kaistia geumhonensis</name>
    <dbReference type="NCBI Taxonomy" id="410839"/>
    <lineage>
        <taxon>Bacteria</taxon>
        <taxon>Pseudomonadati</taxon>
        <taxon>Pseudomonadota</taxon>
        <taxon>Alphaproteobacteria</taxon>
        <taxon>Hyphomicrobiales</taxon>
        <taxon>Kaistiaceae</taxon>
        <taxon>Kaistia</taxon>
    </lineage>
</organism>
<dbReference type="PROSITE" id="PS00194">
    <property type="entry name" value="THIOREDOXIN_1"/>
    <property type="match status" value="1"/>
</dbReference>
<evidence type="ECO:0000256" key="3">
    <source>
        <dbReference type="ARBA" id="ARBA00022748"/>
    </source>
</evidence>
<dbReference type="InterPro" id="IPR013740">
    <property type="entry name" value="Redoxin"/>
</dbReference>
<dbReference type="EMBL" id="JAUSWJ010000001">
    <property type="protein sequence ID" value="MDQ0517070.1"/>
    <property type="molecule type" value="Genomic_DNA"/>
</dbReference>